<keyword evidence="2" id="KW-1185">Reference proteome</keyword>
<proteinExistence type="predicted"/>
<evidence type="ECO:0000313" key="1">
    <source>
        <dbReference type="EMBL" id="CAH2054301.1"/>
    </source>
</evidence>
<name>A0AAU9S415_THLAR</name>
<sequence length="93" mass="10534">MTTKIRSPKSDQRLDQTLRPVLQTPFVKNPAKDVENHVEGSRRDLMKRGSTLCNKGDSNLHGVRGGLTKKHLEKLQRNSLASDSLVHKYCVMH</sequence>
<dbReference type="EMBL" id="OU466859">
    <property type="protein sequence ID" value="CAH2054301.1"/>
    <property type="molecule type" value="Genomic_DNA"/>
</dbReference>
<organism evidence="1 2">
    <name type="scientific">Thlaspi arvense</name>
    <name type="common">Field penny-cress</name>
    <dbReference type="NCBI Taxonomy" id="13288"/>
    <lineage>
        <taxon>Eukaryota</taxon>
        <taxon>Viridiplantae</taxon>
        <taxon>Streptophyta</taxon>
        <taxon>Embryophyta</taxon>
        <taxon>Tracheophyta</taxon>
        <taxon>Spermatophyta</taxon>
        <taxon>Magnoliopsida</taxon>
        <taxon>eudicotyledons</taxon>
        <taxon>Gunneridae</taxon>
        <taxon>Pentapetalae</taxon>
        <taxon>rosids</taxon>
        <taxon>malvids</taxon>
        <taxon>Brassicales</taxon>
        <taxon>Brassicaceae</taxon>
        <taxon>Thlaspideae</taxon>
        <taxon>Thlaspi</taxon>
    </lineage>
</organism>
<evidence type="ECO:0000313" key="2">
    <source>
        <dbReference type="Proteomes" id="UP000836841"/>
    </source>
</evidence>
<gene>
    <name evidence="1" type="ORF">TAV2_LOCUS11135</name>
</gene>
<accession>A0AAU9S415</accession>
<dbReference type="Proteomes" id="UP000836841">
    <property type="component" value="Chromosome 3"/>
</dbReference>
<reference evidence="1 2" key="1">
    <citation type="submission" date="2022-03" db="EMBL/GenBank/DDBJ databases">
        <authorList>
            <person name="Nunn A."/>
            <person name="Chopra R."/>
            <person name="Nunn A."/>
            <person name="Contreras Garrido A."/>
        </authorList>
    </citation>
    <scope>NUCLEOTIDE SEQUENCE [LARGE SCALE GENOMIC DNA]</scope>
</reference>
<dbReference type="AlphaFoldDB" id="A0AAU9S415"/>
<protein>
    <submittedName>
        <fullName evidence="1">Uncharacterized protein</fullName>
    </submittedName>
</protein>